<dbReference type="Gramene" id="PRQ25176">
    <property type="protein sequence ID" value="PRQ25176"/>
    <property type="gene ID" value="RchiOBHm_Chr6g0280741"/>
</dbReference>
<feature type="region of interest" description="Disordered" evidence="1">
    <location>
        <begin position="43"/>
        <end position="84"/>
    </location>
</feature>
<organism evidence="2 3">
    <name type="scientific">Rosa chinensis</name>
    <name type="common">China rose</name>
    <dbReference type="NCBI Taxonomy" id="74649"/>
    <lineage>
        <taxon>Eukaryota</taxon>
        <taxon>Viridiplantae</taxon>
        <taxon>Streptophyta</taxon>
        <taxon>Embryophyta</taxon>
        <taxon>Tracheophyta</taxon>
        <taxon>Spermatophyta</taxon>
        <taxon>Magnoliopsida</taxon>
        <taxon>eudicotyledons</taxon>
        <taxon>Gunneridae</taxon>
        <taxon>Pentapetalae</taxon>
        <taxon>rosids</taxon>
        <taxon>fabids</taxon>
        <taxon>Rosales</taxon>
        <taxon>Rosaceae</taxon>
        <taxon>Rosoideae</taxon>
        <taxon>Rosoideae incertae sedis</taxon>
        <taxon>Rosa</taxon>
    </lineage>
</organism>
<evidence type="ECO:0000256" key="1">
    <source>
        <dbReference type="SAM" id="MobiDB-lite"/>
    </source>
</evidence>
<feature type="region of interest" description="Disordered" evidence="1">
    <location>
        <begin position="1"/>
        <end position="29"/>
    </location>
</feature>
<keyword evidence="3" id="KW-1185">Reference proteome</keyword>
<dbReference type="EMBL" id="PDCK01000044">
    <property type="protein sequence ID" value="PRQ25176.1"/>
    <property type="molecule type" value="Genomic_DNA"/>
</dbReference>
<protein>
    <submittedName>
        <fullName evidence="2">Uncharacterized protein</fullName>
    </submittedName>
</protein>
<evidence type="ECO:0000313" key="3">
    <source>
        <dbReference type="Proteomes" id="UP000238479"/>
    </source>
</evidence>
<evidence type="ECO:0000313" key="2">
    <source>
        <dbReference type="EMBL" id="PRQ25176.1"/>
    </source>
</evidence>
<dbReference type="Proteomes" id="UP000238479">
    <property type="component" value="Chromosome 6"/>
</dbReference>
<gene>
    <name evidence="2" type="ORF">RchiOBHm_Chr6g0280741</name>
</gene>
<reference evidence="2 3" key="1">
    <citation type="journal article" date="2018" name="Nat. Genet.">
        <title>The Rosa genome provides new insights in the design of modern roses.</title>
        <authorList>
            <person name="Bendahmane M."/>
        </authorList>
    </citation>
    <scope>NUCLEOTIDE SEQUENCE [LARGE SCALE GENOMIC DNA]</scope>
    <source>
        <strain evidence="3">cv. Old Blush</strain>
    </source>
</reference>
<comment type="caution">
    <text evidence="2">The sequence shown here is derived from an EMBL/GenBank/DDBJ whole genome shotgun (WGS) entry which is preliminary data.</text>
</comment>
<dbReference type="AlphaFoldDB" id="A0A2P6PTF7"/>
<proteinExistence type="predicted"/>
<accession>A0A2P6PTF7</accession>
<sequence length="84" mass="9110">MIEAKQKGKGVSHSLDYQTEDQRKSSRSQAIGITQAVYSTQWAGGGVDSYSFGGRRASGGRKAGEKRRTKTEKTISLPVLSLPH</sequence>
<name>A0A2P6PTF7_ROSCH</name>